<proteinExistence type="predicted"/>
<reference evidence="1 2" key="1">
    <citation type="submission" date="2019-03" db="EMBL/GenBank/DDBJ databases">
        <title>Single cell metagenomics reveals metabolic interactions within the superorganism composed of flagellate Streblomastix strix and complex community of Bacteroidetes bacteria on its surface.</title>
        <authorList>
            <person name="Treitli S.C."/>
            <person name="Kolisko M."/>
            <person name="Husnik F."/>
            <person name="Keeling P."/>
            <person name="Hampl V."/>
        </authorList>
    </citation>
    <scope>NUCLEOTIDE SEQUENCE [LARGE SCALE GENOMIC DNA]</scope>
    <source>
        <strain evidence="1">ST1C</strain>
    </source>
</reference>
<gene>
    <name evidence="1" type="ORF">EZS28_032747</name>
</gene>
<evidence type="ECO:0000313" key="2">
    <source>
        <dbReference type="Proteomes" id="UP000324800"/>
    </source>
</evidence>
<dbReference type="Proteomes" id="UP000324800">
    <property type="component" value="Unassembled WGS sequence"/>
</dbReference>
<organism evidence="1 2">
    <name type="scientific">Streblomastix strix</name>
    <dbReference type="NCBI Taxonomy" id="222440"/>
    <lineage>
        <taxon>Eukaryota</taxon>
        <taxon>Metamonada</taxon>
        <taxon>Preaxostyla</taxon>
        <taxon>Oxymonadida</taxon>
        <taxon>Streblomastigidae</taxon>
        <taxon>Streblomastix</taxon>
    </lineage>
</organism>
<accession>A0A5J4UMV5</accession>
<comment type="caution">
    <text evidence="1">The sequence shown here is derived from an EMBL/GenBank/DDBJ whole genome shotgun (WGS) entry which is preliminary data.</text>
</comment>
<protein>
    <submittedName>
        <fullName evidence="1">Uncharacterized protein</fullName>
    </submittedName>
</protein>
<name>A0A5J4UMV5_9EUKA</name>
<evidence type="ECO:0000313" key="1">
    <source>
        <dbReference type="EMBL" id="KAA6371727.1"/>
    </source>
</evidence>
<dbReference type="EMBL" id="SNRW01014205">
    <property type="protein sequence ID" value="KAA6371727.1"/>
    <property type="molecule type" value="Genomic_DNA"/>
</dbReference>
<dbReference type="AlphaFoldDB" id="A0A5J4UMV5"/>
<sequence length="73" mass="8401">MTISFCNAGGRNDYYSSFKQLPLLARRTVEQIEEEGANEEIEAQMNNKGYYGEIKCRANKAKEVVLNRFIHRG</sequence>